<dbReference type="Pfam" id="PF12848">
    <property type="entry name" value="ABC_tran_Xtn"/>
    <property type="match status" value="1"/>
</dbReference>
<evidence type="ECO:0000259" key="6">
    <source>
        <dbReference type="PROSITE" id="PS50893"/>
    </source>
</evidence>
<dbReference type="InterPro" id="IPR017871">
    <property type="entry name" value="ABC_transporter-like_CS"/>
</dbReference>
<comment type="caution">
    <text evidence="7">The sequence shown here is derived from an EMBL/GenBank/DDBJ whole genome shotgun (WGS) entry which is preliminary data.</text>
</comment>
<evidence type="ECO:0000256" key="3">
    <source>
        <dbReference type="ARBA" id="ARBA00022840"/>
    </source>
</evidence>
<gene>
    <name evidence="7" type="ORF">DealDRAFT_1909</name>
</gene>
<evidence type="ECO:0000256" key="1">
    <source>
        <dbReference type="ARBA" id="ARBA00022737"/>
    </source>
</evidence>
<dbReference type="GO" id="GO:0005524">
    <property type="term" value="F:ATP binding"/>
    <property type="evidence" value="ECO:0007669"/>
    <property type="project" value="UniProtKB-KW"/>
</dbReference>
<proteinExistence type="predicted"/>
<evidence type="ECO:0000313" key="8">
    <source>
        <dbReference type="Proteomes" id="UP000006443"/>
    </source>
</evidence>
<protein>
    <submittedName>
        <fullName evidence="7">ABC transporter related protein</fullName>
    </submittedName>
</protein>
<keyword evidence="4" id="KW-0175">Coiled coil</keyword>
<dbReference type="RefSeq" id="WP_008516909.1">
    <property type="nucleotide sequence ID" value="NZ_ACJM01000009.1"/>
</dbReference>
<dbReference type="PANTHER" id="PTHR42855">
    <property type="entry name" value="ABC TRANSPORTER ATP-BINDING SUBUNIT"/>
    <property type="match status" value="1"/>
</dbReference>
<dbReference type="OrthoDB" id="9801441at2"/>
<dbReference type="SUPFAM" id="SSF52540">
    <property type="entry name" value="P-loop containing nucleoside triphosphate hydrolases"/>
    <property type="match status" value="2"/>
</dbReference>
<keyword evidence="8" id="KW-1185">Reference proteome</keyword>
<feature type="compositionally biased region" description="Basic and acidic residues" evidence="5">
    <location>
        <begin position="544"/>
        <end position="563"/>
    </location>
</feature>
<dbReference type="AlphaFoldDB" id="C0GHF0"/>
<dbReference type="InterPro" id="IPR032781">
    <property type="entry name" value="ABC_tran_Xtn"/>
</dbReference>
<dbReference type="PROSITE" id="PS00211">
    <property type="entry name" value="ABC_TRANSPORTER_1"/>
    <property type="match status" value="1"/>
</dbReference>
<dbReference type="Gene3D" id="3.40.50.300">
    <property type="entry name" value="P-loop containing nucleotide triphosphate hydrolases"/>
    <property type="match status" value="2"/>
</dbReference>
<dbReference type="Pfam" id="PF00005">
    <property type="entry name" value="ABC_tran"/>
    <property type="match status" value="2"/>
</dbReference>
<dbReference type="eggNOG" id="COG0488">
    <property type="taxonomic scope" value="Bacteria"/>
</dbReference>
<keyword evidence="3" id="KW-0067">ATP-binding</keyword>
<dbReference type="InterPro" id="IPR027417">
    <property type="entry name" value="P-loop_NTPase"/>
</dbReference>
<dbReference type="FunFam" id="3.40.50.300:FF:000309">
    <property type="entry name" value="ABC transporter ATP-binding protein"/>
    <property type="match status" value="1"/>
</dbReference>
<dbReference type="PROSITE" id="PS50893">
    <property type="entry name" value="ABC_TRANSPORTER_2"/>
    <property type="match status" value="2"/>
</dbReference>
<dbReference type="STRING" id="555088.DealDRAFT_1909"/>
<dbReference type="InterPro" id="IPR003439">
    <property type="entry name" value="ABC_transporter-like_ATP-bd"/>
</dbReference>
<evidence type="ECO:0000256" key="2">
    <source>
        <dbReference type="ARBA" id="ARBA00022741"/>
    </source>
</evidence>
<evidence type="ECO:0000256" key="5">
    <source>
        <dbReference type="SAM" id="MobiDB-lite"/>
    </source>
</evidence>
<dbReference type="EMBL" id="ACJM01000009">
    <property type="protein sequence ID" value="EEG77156.1"/>
    <property type="molecule type" value="Genomic_DNA"/>
</dbReference>
<dbReference type="GO" id="GO:0016887">
    <property type="term" value="F:ATP hydrolysis activity"/>
    <property type="evidence" value="ECO:0007669"/>
    <property type="project" value="InterPro"/>
</dbReference>
<feature type="coiled-coil region" evidence="4">
    <location>
        <begin position="87"/>
        <end position="114"/>
    </location>
</feature>
<dbReference type="FunFam" id="3.40.50.300:FF:000011">
    <property type="entry name" value="Putative ABC transporter ATP-binding component"/>
    <property type="match status" value="1"/>
</dbReference>
<feature type="domain" description="ABC transporter" evidence="6">
    <location>
        <begin position="4"/>
        <end position="263"/>
    </location>
</feature>
<feature type="domain" description="ABC transporter" evidence="6">
    <location>
        <begin position="330"/>
        <end position="542"/>
    </location>
</feature>
<evidence type="ECO:0000256" key="4">
    <source>
        <dbReference type="SAM" id="Coils"/>
    </source>
</evidence>
<name>C0GHF0_DETAL</name>
<dbReference type="SMART" id="SM00382">
    <property type="entry name" value="AAA"/>
    <property type="match status" value="2"/>
</dbReference>
<dbReference type="InterPro" id="IPR051309">
    <property type="entry name" value="ABCF_ATPase"/>
</dbReference>
<accession>C0GHF0</accession>
<dbReference type="Proteomes" id="UP000006443">
    <property type="component" value="Unassembled WGS sequence"/>
</dbReference>
<dbReference type="PANTHER" id="PTHR42855:SF2">
    <property type="entry name" value="DRUG RESISTANCE ABC TRANSPORTER,ATP-BINDING PROTEIN"/>
    <property type="match status" value="1"/>
</dbReference>
<dbReference type="InterPro" id="IPR003593">
    <property type="entry name" value="AAA+_ATPase"/>
</dbReference>
<dbReference type="Pfam" id="PF16326">
    <property type="entry name" value="ABC_tran_CTD"/>
    <property type="match status" value="1"/>
</dbReference>
<dbReference type="InterPro" id="IPR032524">
    <property type="entry name" value="ABC_tran_C"/>
</dbReference>
<feature type="region of interest" description="Disordered" evidence="5">
    <location>
        <begin position="534"/>
        <end position="563"/>
    </location>
</feature>
<evidence type="ECO:0000313" key="7">
    <source>
        <dbReference type="EMBL" id="EEG77156.1"/>
    </source>
</evidence>
<dbReference type="GO" id="GO:0003677">
    <property type="term" value="F:DNA binding"/>
    <property type="evidence" value="ECO:0007669"/>
    <property type="project" value="InterPro"/>
</dbReference>
<organism evidence="7 8">
    <name type="scientific">Dethiobacter alkaliphilus AHT 1</name>
    <dbReference type="NCBI Taxonomy" id="555088"/>
    <lineage>
        <taxon>Bacteria</taxon>
        <taxon>Bacillati</taxon>
        <taxon>Bacillota</taxon>
        <taxon>Dethiobacteria</taxon>
        <taxon>Dethiobacterales</taxon>
        <taxon>Dethiobacteraceae</taxon>
        <taxon>Dethiobacter</taxon>
    </lineage>
</organism>
<dbReference type="CDD" id="cd03221">
    <property type="entry name" value="ABCF_EF-3"/>
    <property type="match status" value="2"/>
</dbReference>
<keyword evidence="1" id="KW-0677">Repeat</keyword>
<sequence>MTVLTLNQISKAYGAEVICERVSFQLHQGERVGLVGPNGAGKTTLLRIITGQESADGGTITLARGTTVGYLEQGTSAVVQGTMEEELRRAFGTLEQLAERIRILEEKMSSSHNEGSPAELESVMEEYGTLRQQYEALGGYSAESRLRAVTVGLGFDADDLKRPVETFSGGERTRLRLGRLLLEEPDLLLLDEPTNHLDMAAVEWLERYLTEWRGCVLVVSHDRYFLDRVARRILALENQQLKSYNGNYSAYISQREVEKVTQEKAFRKQQDYITKEAAYIRTMGTGEREKRQAKSRQKRLDKLEVVDKPQQGKSMALDFGFSGRSGDIAVRLEHVAKRFENNTVFSDVNVELRWGRRVALVGPNGAGKSTLLKIIAGELQPDEGSVWLGPSVQMIYFDQHQQDVAPQKTPLDEIMDASGMTLAEARNYLGRFLFSGDDVFKRNADLSGGERSRLALAKLGLDAGNFLVLDEPTNHLDIRGVEELESALEHFPGTLLVVTHDRYFIKRTTEHILDVRDGSVRYYKMPYQEYVEKRDQEEQSIEQPQKDDKRLRQEAQKQKREEELAKRRRRRKLEQSILETEEEISRVEERINELEAELACPEVFEDYKLASEKGQEMEELKAMLEKLFASWEEYTILLEEG</sequence>
<reference evidence="7 8" key="1">
    <citation type="submission" date="2009-02" db="EMBL/GenBank/DDBJ databases">
        <title>Sequencing of the draft genome and assembly of Dethiobacter alkaliphilus AHT 1.</title>
        <authorList>
            <consortium name="US DOE Joint Genome Institute (JGI-PGF)"/>
            <person name="Lucas S."/>
            <person name="Copeland A."/>
            <person name="Lapidus A."/>
            <person name="Glavina del Rio T."/>
            <person name="Dalin E."/>
            <person name="Tice H."/>
            <person name="Bruce D."/>
            <person name="Goodwin L."/>
            <person name="Pitluck S."/>
            <person name="Larimer F."/>
            <person name="Land M.L."/>
            <person name="Hauser L."/>
            <person name="Muyzer G."/>
        </authorList>
    </citation>
    <scope>NUCLEOTIDE SEQUENCE [LARGE SCALE GENOMIC DNA]</scope>
    <source>
        <strain evidence="7 8">AHT 1</strain>
    </source>
</reference>
<keyword evidence="2" id="KW-0547">Nucleotide-binding</keyword>